<dbReference type="AlphaFoldDB" id="A0A841HSM2"/>
<dbReference type="PROSITE" id="PS51123">
    <property type="entry name" value="OMPA_2"/>
    <property type="match status" value="1"/>
</dbReference>
<dbReference type="Gene3D" id="3.30.1330.60">
    <property type="entry name" value="OmpA-like domain"/>
    <property type="match status" value="1"/>
</dbReference>
<keyword evidence="3" id="KW-0998">Cell outer membrane</keyword>
<evidence type="ECO:0000256" key="3">
    <source>
        <dbReference type="ARBA" id="ARBA00023237"/>
    </source>
</evidence>
<dbReference type="InterPro" id="IPR006665">
    <property type="entry name" value="OmpA-like"/>
</dbReference>
<keyword evidence="2 4" id="KW-0472">Membrane</keyword>
<dbReference type="CDD" id="cd07185">
    <property type="entry name" value="OmpA_C-like"/>
    <property type="match status" value="1"/>
</dbReference>
<comment type="caution">
    <text evidence="6">The sequence shown here is derived from an EMBL/GenBank/DDBJ whole genome shotgun (WGS) entry which is preliminary data.</text>
</comment>
<proteinExistence type="predicted"/>
<name>A0A841HSM2_9GAMM</name>
<dbReference type="Pfam" id="PF00691">
    <property type="entry name" value="OmpA"/>
    <property type="match status" value="1"/>
</dbReference>
<dbReference type="RefSeq" id="WP_184335273.1">
    <property type="nucleotide sequence ID" value="NZ_JACHHZ010000006.1"/>
</dbReference>
<keyword evidence="7" id="KW-1185">Reference proteome</keyword>
<protein>
    <submittedName>
        <fullName evidence="6">Outer membrane protein OmpA-like peptidoglycan-associated protein</fullName>
    </submittedName>
</protein>
<dbReference type="InterPro" id="IPR006664">
    <property type="entry name" value="OMP_bac"/>
</dbReference>
<sequence length="720" mass="78331">MMKLLRRLAPIVGVLAALVTGAFLWALLAGGTDCADPACARQRFSLDIELDRFDRVDPIALEVPVEDDAVSVASVLGSGGIEVRIRANERVLPFAAKSGKLDRADLYAFAQAWRGSAPQAEADAQLYAMLTPAIVSDTGEDLFGLMFDATDREGFAIAPGEIAARFQERQADSIPLLQLRTFIHELLHALNRSHGEAAQMPDERLTIEAPTRCISDNTRELNWSLRERPLMALSPQTIRFFQSARPGDVLPGRESAPFLFGSPSTCRDLRATIVAEPQSSRWRFAMRRLKSLVGISAAEAATDDGESKPPDVALAVQALPAAYPLGYPVAIRITATNRGERTLPLAGRLSPGYGIVRIEVRGAPGAPWSVVQPIAWYEPIDDDEAMLAPGERTEQTVPIFFDAEAWTFPTAGAYEVRVRLHLGDDVEDVVTEPMPIRIETPQSNRDREALQLLTDEKGALRDDLGRALLLGGRTREADADAIVDRLATEFRETALGEAVQLTRASRLLRRPIDPRTGERAPPDLAGARTLLADSCSDSGVVALRRQLLDFHEDTGGAPTAASEPVEVAWDGSVPGRSPQIATYSDPSLQQVPQSLHFCHGESRFRGSVAGAAANLARELRRANADRIVVVGHADQTGTCSYNSALALRRAEAVREVLIEAGIPRRRIQVVSLGKRRPLDFSATEEAHRLNRRVEILVPEAALGKLKPREPVLPRCPAPAS</sequence>
<evidence type="ECO:0000256" key="1">
    <source>
        <dbReference type="ARBA" id="ARBA00004442"/>
    </source>
</evidence>
<dbReference type="Proteomes" id="UP000588068">
    <property type="component" value="Unassembled WGS sequence"/>
</dbReference>
<dbReference type="EMBL" id="JACHHZ010000006">
    <property type="protein sequence ID" value="MBB6095886.1"/>
    <property type="molecule type" value="Genomic_DNA"/>
</dbReference>
<evidence type="ECO:0000259" key="5">
    <source>
        <dbReference type="PROSITE" id="PS51123"/>
    </source>
</evidence>
<dbReference type="InterPro" id="IPR050330">
    <property type="entry name" value="Bact_OuterMem_StrucFunc"/>
</dbReference>
<comment type="subcellular location">
    <subcellularLocation>
        <location evidence="1">Cell outer membrane</location>
    </subcellularLocation>
</comment>
<reference evidence="6 7" key="1">
    <citation type="submission" date="2020-08" db="EMBL/GenBank/DDBJ databases">
        <title>Genomic Encyclopedia of Type Strains, Phase IV (KMG-IV): sequencing the most valuable type-strain genomes for metagenomic binning, comparative biology and taxonomic classification.</title>
        <authorList>
            <person name="Goeker M."/>
        </authorList>
    </citation>
    <scope>NUCLEOTIDE SEQUENCE [LARGE SCALE GENOMIC DNA]</scope>
    <source>
        <strain evidence="6 7">DSM 26723</strain>
    </source>
</reference>
<dbReference type="GO" id="GO:0009279">
    <property type="term" value="C:cell outer membrane"/>
    <property type="evidence" value="ECO:0007669"/>
    <property type="project" value="UniProtKB-SubCell"/>
</dbReference>
<gene>
    <name evidence="6" type="ORF">HNQ60_004777</name>
</gene>
<evidence type="ECO:0000256" key="2">
    <source>
        <dbReference type="ARBA" id="ARBA00023136"/>
    </source>
</evidence>
<evidence type="ECO:0000313" key="7">
    <source>
        <dbReference type="Proteomes" id="UP000588068"/>
    </source>
</evidence>
<organism evidence="6 7">
    <name type="scientific">Povalibacter uvarum</name>
    <dbReference type="NCBI Taxonomy" id="732238"/>
    <lineage>
        <taxon>Bacteria</taxon>
        <taxon>Pseudomonadati</taxon>
        <taxon>Pseudomonadota</taxon>
        <taxon>Gammaproteobacteria</taxon>
        <taxon>Steroidobacterales</taxon>
        <taxon>Steroidobacteraceae</taxon>
        <taxon>Povalibacter</taxon>
    </lineage>
</organism>
<evidence type="ECO:0000256" key="4">
    <source>
        <dbReference type="PROSITE-ProRule" id="PRU00473"/>
    </source>
</evidence>
<dbReference type="PANTHER" id="PTHR30329:SF21">
    <property type="entry name" value="LIPOPROTEIN YIAD-RELATED"/>
    <property type="match status" value="1"/>
</dbReference>
<evidence type="ECO:0000313" key="6">
    <source>
        <dbReference type="EMBL" id="MBB6095886.1"/>
    </source>
</evidence>
<dbReference type="SUPFAM" id="SSF103088">
    <property type="entry name" value="OmpA-like"/>
    <property type="match status" value="1"/>
</dbReference>
<accession>A0A841HSM2</accession>
<dbReference type="InterPro" id="IPR036737">
    <property type="entry name" value="OmpA-like_sf"/>
</dbReference>
<feature type="domain" description="OmpA-like" evidence="5">
    <location>
        <begin position="584"/>
        <end position="701"/>
    </location>
</feature>
<dbReference type="PRINTS" id="PR01021">
    <property type="entry name" value="OMPADOMAIN"/>
</dbReference>
<dbReference type="PANTHER" id="PTHR30329">
    <property type="entry name" value="STATOR ELEMENT OF FLAGELLAR MOTOR COMPLEX"/>
    <property type="match status" value="1"/>
</dbReference>